<gene>
    <name evidence="1" type="ORF">Q604_UNBC16200G0001</name>
</gene>
<proteinExistence type="predicted"/>
<dbReference type="AlphaFoldDB" id="W1XK98"/>
<dbReference type="PROSITE" id="PS51482">
    <property type="entry name" value="DEGV"/>
    <property type="match status" value="1"/>
</dbReference>
<name>W1XK98_9ZZZZ</name>
<dbReference type="Gene3D" id="3.30.1180.10">
    <property type="match status" value="1"/>
</dbReference>
<dbReference type="InterPro" id="IPR003797">
    <property type="entry name" value="DegV"/>
</dbReference>
<organism evidence="1">
    <name type="scientific">human gut metagenome</name>
    <dbReference type="NCBI Taxonomy" id="408170"/>
    <lineage>
        <taxon>unclassified sequences</taxon>
        <taxon>metagenomes</taxon>
        <taxon>organismal metagenomes</taxon>
    </lineage>
</organism>
<feature type="non-terminal residue" evidence="1">
    <location>
        <position position="82"/>
    </location>
</feature>
<dbReference type="Pfam" id="PF02645">
    <property type="entry name" value="DegV"/>
    <property type="match status" value="1"/>
</dbReference>
<evidence type="ECO:0000313" key="1">
    <source>
        <dbReference type="EMBL" id="ETJ29254.1"/>
    </source>
</evidence>
<dbReference type="InterPro" id="IPR043168">
    <property type="entry name" value="DegV_C"/>
</dbReference>
<dbReference type="SUPFAM" id="SSF82549">
    <property type="entry name" value="DAK1/DegV-like"/>
    <property type="match status" value="1"/>
</dbReference>
<dbReference type="EMBL" id="AZMM01016200">
    <property type="protein sequence ID" value="ETJ29254.1"/>
    <property type="molecule type" value="Genomic_DNA"/>
</dbReference>
<feature type="non-terminal residue" evidence="1">
    <location>
        <position position="1"/>
    </location>
</feature>
<comment type="caution">
    <text evidence="1">The sequence shown here is derived from an EMBL/GenBank/DDBJ whole genome shotgun (WGS) entry which is preliminary data.</text>
</comment>
<reference evidence="1" key="1">
    <citation type="submission" date="2013-12" db="EMBL/GenBank/DDBJ databases">
        <title>A Varibaculum cambriense genome reconstructed from a premature infant gut community with otherwise low bacterial novelty that shifts toward anaerobic metabolism during the third week of life.</title>
        <authorList>
            <person name="Brown C.T."/>
            <person name="Sharon I."/>
            <person name="Thomas B.C."/>
            <person name="Castelle C.J."/>
            <person name="Morowitz M.J."/>
            <person name="Banfield J.F."/>
        </authorList>
    </citation>
    <scope>NUCLEOTIDE SEQUENCE</scope>
</reference>
<protein>
    <submittedName>
        <fullName evidence="1">DegV family protein</fullName>
    </submittedName>
</protein>
<sequence length="82" mass="8968">ISVTQLQSVKDAVNLAKKGMSGEEIKKILEDRQYQSSIYVTPDDLDYLKKGGRITPAVASVAKVLNIKPVLEIQGKKLDIGI</sequence>
<accession>W1XK98</accession>